<dbReference type="PANTHER" id="PTHR10131:SF94">
    <property type="entry name" value="TNF RECEPTOR-ASSOCIATED FACTOR 4"/>
    <property type="match status" value="1"/>
</dbReference>
<dbReference type="Pfam" id="PF13923">
    <property type="entry name" value="zf-C3HC4_2"/>
    <property type="match status" value="1"/>
</dbReference>
<evidence type="ECO:0000259" key="7">
    <source>
        <dbReference type="PROSITE" id="PS50089"/>
    </source>
</evidence>
<feature type="domain" description="TRAF-type" evidence="8">
    <location>
        <begin position="103"/>
        <end position="164"/>
    </location>
</feature>
<accession>A0AAV5A154</accession>
<gene>
    <name evidence="9" type="ORF">Clacol_000512</name>
</gene>
<dbReference type="InterPro" id="IPR017907">
    <property type="entry name" value="Znf_RING_CS"/>
</dbReference>
<dbReference type="AlphaFoldDB" id="A0AAV5A154"/>
<evidence type="ECO:0000256" key="1">
    <source>
        <dbReference type="ARBA" id="ARBA00022723"/>
    </source>
</evidence>
<dbReference type="PROSITE" id="PS50089">
    <property type="entry name" value="ZF_RING_2"/>
    <property type="match status" value="1"/>
</dbReference>
<evidence type="ECO:0000256" key="4">
    <source>
        <dbReference type="PROSITE-ProRule" id="PRU00207"/>
    </source>
</evidence>
<dbReference type="PANTHER" id="PTHR10131">
    <property type="entry name" value="TNF RECEPTOR ASSOCIATED FACTOR"/>
    <property type="match status" value="1"/>
</dbReference>
<keyword evidence="10" id="KW-1185">Reference proteome</keyword>
<evidence type="ECO:0000256" key="6">
    <source>
        <dbReference type="SAM" id="MobiDB-lite"/>
    </source>
</evidence>
<evidence type="ECO:0000313" key="10">
    <source>
        <dbReference type="Proteomes" id="UP001050691"/>
    </source>
</evidence>
<reference evidence="9" key="1">
    <citation type="submission" date="2021-10" db="EMBL/GenBank/DDBJ databases">
        <title>De novo Genome Assembly of Clathrus columnatus (Basidiomycota, Fungi) Using Illumina and Nanopore Sequence Data.</title>
        <authorList>
            <person name="Ogiso-Tanaka E."/>
            <person name="Itagaki H."/>
            <person name="Hosoya T."/>
            <person name="Hosaka K."/>
        </authorList>
    </citation>
    <scope>NUCLEOTIDE SEQUENCE</scope>
    <source>
        <strain evidence="9">MO-923</strain>
    </source>
</reference>
<dbReference type="InterPro" id="IPR001841">
    <property type="entry name" value="Znf_RING"/>
</dbReference>
<dbReference type="GO" id="GO:0008270">
    <property type="term" value="F:zinc ion binding"/>
    <property type="evidence" value="ECO:0007669"/>
    <property type="project" value="UniProtKB-KW"/>
</dbReference>
<dbReference type="SUPFAM" id="SSF57850">
    <property type="entry name" value="RING/U-box"/>
    <property type="match status" value="1"/>
</dbReference>
<evidence type="ECO:0000313" key="9">
    <source>
        <dbReference type="EMBL" id="GJJ06321.1"/>
    </source>
</evidence>
<proteinExistence type="predicted"/>
<evidence type="ECO:0000256" key="5">
    <source>
        <dbReference type="SAM" id="Coils"/>
    </source>
</evidence>
<feature type="domain" description="RING-type" evidence="7">
    <location>
        <begin position="36"/>
        <end position="59"/>
    </location>
</feature>
<feature type="compositionally biased region" description="Pro residues" evidence="6">
    <location>
        <begin position="246"/>
        <end position="257"/>
    </location>
</feature>
<dbReference type="EMBL" id="BPWL01000001">
    <property type="protein sequence ID" value="GJJ06321.1"/>
    <property type="molecule type" value="Genomic_DNA"/>
</dbReference>
<feature type="zinc finger region" description="TRAF-type" evidence="4">
    <location>
        <begin position="103"/>
        <end position="164"/>
    </location>
</feature>
<dbReference type="Proteomes" id="UP001050691">
    <property type="component" value="Unassembled WGS sequence"/>
</dbReference>
<comment type="caution">
    <text evidence="9">The sequence shown here is derived from an EMBL/GenBank/DDBJ whole genome shotgun (WGS) entry which is preliminary data.</text>
</comment>
<organism evidence="9 10">
    <name type="scientific">Clathrus columnatus</name>
    <dbReference type="NCBI Taxonomy" id="1419009"/>
    <lineage>
        <taxon>Eukaryota</taxon>
        <taxon>Fungi</taxon>
        <taxon>Dikarya</taxon>
        <taxon>Basidiomycota</taxon>
        <taxon>Agaricomycotina</taxon>
        <taxon>Agaricomycetes</taxon>
        <taxon>Phallomycetidae</taxon>
        <taxon>Phallales</taxon>
        <taxon>Clathraceae</taxon>
        <taxon>Clathrus</taxon>
    </lineage>
</organism>
<sequence>MSHFTYVDNVDSNLDVSRLKPASRMPFIKPMSTMTCSHTFCSECITTAISTSAQCPVDRSPLTEADLQPANPIVRNLVDELIVECTNRENGCFHTGQRQLLPVHLRDKCEFVQVPCSEKECPGRIFRKDVQEHFSTCEHRIKIDLHETTCPDMIITCDHASNGCSWTGLRRAGPDHLNQCPYETIKDFLSLNASRISFLEVENSALRNRVDELETTLRSVRHDMELTKLVLGPWYRQDGPLDFVRPSPPTESAPPRRPSNAIGSAVFGFSNESRLIPPESPASFNVSLQTFELDPLAQFFPSSNVIDTSPAHVLDGAYRHPLSSSIAPLNLNTSLEGSLTSLRNSIITLASSLDSEVRRHDVALSTESLRVNEEVMALRAVVHGLRMQVHQIMMDRNSQVTGRLDEEGVSPTGYVYSQLRNSLGEWQPSSRYMNHALSPTQRSMNIGPSQLQTTKL</sequence>
<feature type="region of interest" description="Disordered" evidence="6">
    <location>
        <begin position="241"/>
        <end position="260"/>
    </location>
</feature>
<keyword evidence="3 4" id="KW-0862">Zinc</keyword>
<evidence type="ECO:0000256" key="3">
    <source>
        <dbReference type="ARBA" id="ARBA00022833"/>
    </source>
</evidence>
<dbReference type="PROSITE" id="PS50145">
    <property type="entry name" value="ZF_TRAF"/>
    <property type="match status" value="1"/>
</dbReference>
<dbReference type="InterPro" id="IPR013083">
    <property type="entry name" value="Znf_RING/FYVE/PHD"/>
</dbReference>
<name>A0AAV5A154_9AGAM</name>
<evidence type="ECO:0000259" key="8">
    <source>
        <dbReference type="PROSITE" id="PS50145"/>
    </source>
</evidence>
<dbReference type="InterPro" id="IPR001293">
    <property type="entry name" value="Znf_TRAF"/>
</dbReference>
<dbReference type="SUPFAM" id="SSF49599">
    <property type="entry name" value="TRAF domain-like"/>
    <property type="match status" value="2"/>
</dbReference>
<dbReference type="Pfam" id="PF02176">
    <property type="entry name" value="zf-TRAF"/>
    <property type="match status" value="1"/>
</dbReference>
<feature type="coiled-coil region" evidence="5">
    <location>
        <begin position="196"/>
        <end position="223"/>
    </location>
</feature>
<keyword evidence="2 4" id="KW-0863">Zinc-finger</keyword>
<protein>
    <submittedName>
        <fullName evidence="9">Uncharacterized protein</fullName>
    </submittedName>
</protein>
<evidence type="ECO:0000256" key="2">
    <source>
        <dbReference type="ARBA" id="ARBA00022771"/>
    </source>
</evidence>
<dbReference type="Gene3D" id="3.30.40.10">
    <property type="entry name" value="Zinc/RING finger domain, C3HC4 (zinc finger)"/>
    <property type="match status" value="1"/>
</dbReference>
<dbReference type="PROSITE" id="PS00518">
    <property type="entry name" value="ZF_RING_1"/>
    <property type="match status" value="1"/>
</dbReference>
<keyword evidence="5" id="KW-0175">Coiled coil</keyword>
<keyword evidence="1 4" id="KW-0479">Metal-binding</keyword>